<dbReference type="AlphaFoldDB" id="A0A9Q5Z6B5"/>
<dbReference type="Gene3D" id="3.40.50.150">
    <property type="entry name" value="Vaccinia Virus protein VP39"/>
    <property type="match status" value="1"/>
</dbReference>
<dbReference type="Pfam" id="PF13649">
    <property type="entry name" value="Methyltransf_25"/>
    <property type="match status" value="1"/>
</dbReference>
<dbReference type="PANTHER" id="PTHR43861">
    <property type="entry name" value="TRANS-ACONITATE 2-METHYLTRANSFERASE-RELATED"/>
    <property type="match status" value="1"/>
</dbReference>
<dbReference type="InterPro" id="IPR029063">
    <property type="entry name" value="SAM-dependent_MTases_sf"/>
</dbReference>
<dbReference type="EMBL" id="LAHD01000139">
    <property type="protein sequence ID" value="PHJ95688.1"/>
    <property type="molecule type" value="Genomic_DNA"/>
</dbReference>
<dbReference type="SUPFAM" id="SSF53335">
    <property type="entry name" value="S-adenosyl-L-methionine-dependent methyltransferases"/>
    <property type="match status" value="1"/>
</dbReference>
<dbReference type="GeneID" id="57097043"/>
<evidence type="ECO:0000256" key="2">
    <source>
        <dbReference type="ARBA" id="ARBA00022679"/>
    </source>
</evidence>
<gene>
    <name evidence="4" type="ORF">VF08_31545</name>
</gene>
<name>A0A9Q5Z6B5_NOSLI</name>
<dbReference type="PANTHER" id="PTHR43861:SF1">
    <property type="entry name" value="TRANS-ACONITATE 2-METHYLTRANSFERASE"/>
    <property type="match status" value="1"/>
</dbReference>
<dbReference type="CDD" id="cd02440">
    <property type="entry name" value="AdoMet_MTases"/>
    <property type="match status" value="1"/>
</dbReference>
<dbReference type="Proteomes" id="UP000222310">
    <property type="component" value="Unassembled WGS sequence"/>
</dbReference>
<sequence>MQNVFPGEVFANTDDFDIGIRQLLPRYDEMLEVITRCLPSTSGRLLELGCGTGEVSIKILQRCPDAQVIALDYSPRMLEFAQDKITKAGYKKRWIGIEADFGDWANNPNKFDIGGEFDACISSLAIHHLEDEMKLKLFEQIAASLIQEGCFWNADPLLPESPILAEVYKMAREEWVVQQGINLTEINAKRGISTTQGYSNQDRLATLDAHLQMLTKAGFQTVAVPWKYYGLTVFGGWLQKF</sequence>
<comment type="caution">
    <text evidence="4">The sequence shown here is derived from an EMBL/GenBank/DDBJ whole genome shotgun (WGS) entry which is preliminary data.</text>
</comment>
<dbReference type="GO" id="GO:0008168">
    <property type="term" value="F:methyltransferase activity"/>
    <property type="evidence" value="ECO:0007669"/>
    <property type="project" value="UniProtKB-KW"/>
</dbReference>
<protein>
    <submittedName>
        <fullName evidence="4">SAM-dependent methlyltransferase</fullName>
    </submittedName>
</protein>
<keyword evidence="1" id="KW-0489">Methyltransferase</keyword>
<reference evidence="4 5" key="1">
    <citation type="submission" date="2015-02" db="EMBL/GenBank/DDBJ databases">
        <title>Nostoc linckia genome annotation.</title>
        <authorList>
            <person name="Zhou Z."/>
        </authorList>
    </citation>
    <scope>NUCLEOTIDE SEQUENCE [LARGE SCALE GENOMIC DNA]</scope>
    <source>
        <strain evidence="5">z8</strain>
    </source>
</reference>
<feature type="domain" description="Methyltransferase" evidence="3">
    <location>
        <begin position="46"/>
        <end position="149"/>
    </location>
</feature>
<keyword evidence="2" id="KW-0808">Transferase</keyword>
<evidence type="ECO:0000256" key="1">
    <source>
        <dbReference type="ARBA" id="ARBA00022603"/>
    </source>
</evidence>
<evidence type="ECO:0000313" key="5">
    <source>
        <dbReference type="Proteomes" id="UP000222310"/>
    </source>
</evidence>
<dbReference type="RefSeq" id="WP_099070770.1">
    <property type="nucleotide sequence ID" value="NZ_LAHD01000139.1"/>
</dbReference>
<organism evidence="4 5">
    <name type="scientific">Nostoc linckia z8</name>
    <dbReference type="NCBI Taxonomy" id="1628746"/>
    <lineage>
        <taxon>Bacteria</taxon>
        <taxon>Bacillati</taxon>
        <taxon>Cyanobacteriota</taxon>
        <taxon>Cyanophyceae</taxon>
        <taxon>Nostocales</taxon>
        <taxon>Nostocaceae</taxon>
        <taxon>Nostoc</taxon>
    </lineage>
</organism>
<dbReference type="InterPro" id="IPR041698">
    <property type="entry name" value="Methyltransf_25"/>
</dbReference>
<dbReference type="GO" id="GO:0032259">
    <property type="term" value="P:methylation"/>
    <property type="evidence" value="ECO:0007669"/>
    <property type="project" value="UniProtKB-KW"/>
</dbReference>
<proteinExistence type="predicted"/>
<accession>A0A9Q5Z6B5</accession>
<evidence type="ECO:0000259" key="3">
    <source>
        <dbReference type="Pfam" id="PF13649"/>
    </source>
</evidence>
<evidence type="ECO:0000313" key="4">
    <source>
        <dbReference type="EMBL" id="PHJ95688.1"/>
    </source>
</evidence>